<dbReference type="Proteomes" id="UP001161391">
    <property type="component" value="Unassembled WGS sequence"/>
</dbReference>
<keyword evidence="4" id="KW-1185">Reference proteome</keyword>
<sequence>MFKADIPVGGMAMVERVAQALRGAKVAEPFFLSGYPKERDGFDLVPGGRGPADSALMAASGGAFPALLTTCDHALLTSEMVDTFIQYSQASGADFTVGLATEAVIQSAYPATKRTYLRFADQAVSGCNLFYLANDRALEAIRFWQTAQDFRKDPLKLAKTVGLGLGIKYASGRLSLAGAFAAVSKKLQITAEPVLLPFAEAAIDVDKPADLALVEDIIAARK</sequence>
<proteinExistence type="predicted"/>
<evidence type="ECO:0000313" key="4">
    <source>
        <dbReference type="Proteomes" id="UP001161391"/>
    </source>
</evidence>
<comment type="caution">
    <text evidence="3">The sequence shown here is derived from an EMBL/GenBank/DDBJ whole genome shotgun (WGS) entry which is preliminary data.</text>
</comment>
<dbReference type="Pfam" id="PF12804">
    <property type="entry name" value="NTP_transf_3"/>
    <property type="match status" value="1"/>
</dbReference>
<keyword evidence="1" id="KW-0460">Magnesium</keyword>
<evidence type="ECO:0000256" key="1">
    <source>
        <dbReference type="ARBA" id="ARBA00022842"/>
    </source>
</evidence>
<dbReference type="SUPFAM" id="SSF53448">
    <property type="entry name" value="Nucleotide-diphospho-sugar transferases"/>
    <property type="match status" value="1"/>
</dbReference>
<dbReference type="Gene3D" id="3.90.550.10">
    <property type="entry name" value="Spore Coat Polysaccharide Biosynthesis Protein SpsA, Chain A"/>
    <property type="match status" value="1"/>
</dbReference>
<dbReference type="EMBL" id="BSNK01000001">
    <property type="protein sequence ID" value="GLQ23662.1"/>
    <property type="molecule type" value="Genomic_DNA"/>
</dbReference>
<accession>A0ABQ5VBC5</accession>
<dbReference type="InterPro" id="IPR025877">
    <property type="entry name" value="MobA-like_NTP_Trfase"/>
</dbReference>
<name>A0ABQ5VBC5_9PROT</name>
<reference evidence="3" key="2">
    <citation type="submission" date="2023-01" db="EMBL/GenBank/DDBJ databases">
        <title>Draft genome sequence of Algimonas ampicilliniresistens strain NBRC 108219.</title>
        <authorList>
            <person name="Sun Q."/>
            <person name="Mori K."/>
        </authorList>
    </citation>
    <scope>NUCLEOTIDE SEQUENCE</scope>
    <source>
        <strain evidence="3">NBRC 108219</strain>
    </source>
</reference>
<organism evidence="3 4">
    <name type="scientific">Algimonas ampicilliniresistens</name>
    <dbReference type="NCBI Taxonomy" id="1298735"/>
    <lineage>
        <taxon>Bacteria</taxon>
        <taxon>Pseudomonadati</taxon>
        <taxon>Pseudomonadota</taxon>
        <taxon>Alphaproteobacteria</taxon>
        <taxon>Maricaulales</taxon>
        <taxon>Robiginitomaculaceae</taxon>
        <taxon>Algimonas</taxon>
    </lineage>
</organism>
<protein>
    <recommendedName>
        <fullName evidence="2">MobA-like NTP transferase domain-containing protein</fullName>
    </recommendedName>
</protein>
<feature type="domain" description="MobA-like NTP transferase" evidence="2">
    <location>
        <begin position="3"/>
        <end position="98"/>
    </location>
</feature>
<evidence type="ECO:0000259" key="2">
    <source>
        <dbReference type="Pfam" id="PF12804"/>
    </source>
</evidence>
<dbReference type="InterPro" id="IPR029044">
    <property type="entry name" value="Nucleotide-diphossugar_trans"/>
</dbReference>
<reference evidence="3" key="1">
    <citation type="journal article" date="2014" name="Int. J. Syst. Evol. Microbiol.">
        <title>Complete genome of a new Firmicutes species belonging to the dominant human colonic microbiota ('Ruminococcus bicirculans') reveals two chromosomes and a selective capacity to utilize plant glucans.</title>
        <authorList>
            <consortium name="NISC Comparative Sequencing Program"/>
            <person name="Wegmann U."/>
            <person name="Louis P."/>
            <person name="Goesmann A."/>
            <person name="Henrissat B."/>
            <person name="Duncan S.H."/>
            <person name="Flint H.J."/>
        </authorList>
    </citation>
    <scope>NUCLEOTIDE SEQUENCE</scope>
    <source>
        <strain evidence="3">NBRC 108219</strain>
    </source>
</reference>
<gene>
    <name evidence="3" type="ORF">GCM10007853_15360</name>
</gene>
<evidence type="ECO:0000313" key="3">
    <source>
        <dbReference type="EMBL" id="GLQ23662.1"/>
    </source>
</evidence>